<protein>
    <submittedName>
        <fullName evidence="9">DoxX family membrane protein</fullName>
    </submittedName>
</protein>
<comment type="caution">
    <text evidence="9">The sequence shown here is derived from an EMBL/GenBank/DDBJ whole genome shotgun (WGS) entry which is preliminary data.</text>
</comment>
<dbReference type="InterPro" id="IPR032808">
    <property type="entry name" value="DoxX"/>
</dbReference>
<comment type="similarity">
    <text evidence="2">Belongs to the DoxX family.</text>
</comment>
<comment type="subcellular location">
    <subcellularLocation>
        <location evidence="1">Cell membrane</location>
        <topology evidence="1">Multi-pass membrane protein</topology>
    </subcellularLocation>
</comment>
<dbReference type="RefSeq" id="WP_208811196.1">
    <property type="nucleotide sequence ID" value="NZ_WVUH01000012.1"/>
</dbReference>
<keyword evidence="10" id="KW-1185">Reference proteome</keyword>
<dbReference type="Pfam" id="PF07681">
    <property type="entry name" value="DoxX"/>
    <property type="match status" value="1"/>
</dbReference>
<organism evidence="9 10">
    <name type="scientific">Micromonospora echinofusca</name>
    <dbReference type="NCBI Taxonomy" id="47858"/>
    <lineage>
        <taxon>Bacteria</taxon>
        <taxon>Bacillati</taxon>
        <taxon>Actinomycetota</taxon>
        <taxon>Actinomycetes</taxon>
        <taxon>Micromonosporales</taxon>
        <taxon>Micromonosporaceae</taxon>
        <taxon>Micromonospora</taxon>
    </lineage>
</organism>
<keyword evidence="6 8" id="KW-0472">Membrane</keyword>
<name>A0ABS3VKN8_MICEH</name>
<dbReference type="PANTHER" id="PTHR33452:SF1">
    <property type="entry name" value="INNER MEMBRANE PROTEIN YPHA-RELATED"/>
    <property type="match status" value="1"/>
</dbReference>
<evidence type="ECO:0000256" key="7">
    <source>
        <dbReference type="SAM" id="MobiDB-lite"/>
    </source>
</evidence>
<dbReference type="EMBL" id="WVUH01000012">
    <property type="protein sequence ID" value="MBO4205008.1"/>
    <property type="molecule type" value="Genomic_DNA"/>
</dbReference>
<proteinExistence type="inferred from homology"/>
<evidence type="ECO:0000256" key="8">
    <source>
        <dbReference type="SAM" id="Phobius"/>
    </source>
</evidence>
<accession>A0ABS3VKN8</accession>
<dbReference type="PANTHER" id="PTHR33452">
    <property type="entry name" value="OXIDOREDUCTASE CATD-RELATED"/>
    <property type="match status" value="1"/>
</dbReference>
<evidence type="ECO:0000313" key="10">
    <source>
        <dbReference type="Proteomes" id="UP000823521"/>
    </source>
</evidence>
<dbReference type="InterPro" id="IPR051907">
    <property type="entry name" value="DoxX-like_oxidoreductase"/>
</dbReference>
<keyword evidence="5 8" id="KW-1133">Transmembrane helix</keyword>
<evidence type="ECO:0000256" key="4">
    <source>
        <dbReference type="ARBA" id="ARBA00022692"/>
    </source>
</evidence>
<feature type="transmembrane region" description="Helical" evidence="8">
    <location>
        <begin position="177"/>
        <end position="196"/>
    </location>
</feature>
<feature type="region of interest" description="Disordered" evidence="7">
    <location>
        <begin position="1"/>
        <end position="21"/>
    </location>
</feature>
<dbReference type="Proteomes" id="UP000823521">
    <property type="component" value="Unassembled WGS sequence"/>
</dbReference>
<evidence type="ECO:0000256" key="2">
    <source>
        <dbReference type="ARBA" id="ARBA00006679"/>
    </source>
</evidence>
<keyword evidence="4 8" id="KW-0812">Transmembrane</keyword>
<evidence type="ECO:0000256" key="5">
    <source>
        <dbReference type="ARBA" id="ARBA00022989"/>
    </source>
</evidence>
<evidence type="ECO:0000313" key="9">
    <source>
        <dbReference type="EMBL" id="MBO4205008.1"/>
    </source>
</evidence>
<feature type="transmembrane region" description="Helical" evidence="8">
    <location>
        <begin position="138"/>
        <end position="156"/>
    </location>
</feature>
<feature type="transmembrane region" description="Helical" evidence="8">
    <location>
        <begin position="89"/>
        <end position="118"/>
    </location>
</feature>
<keyword evidence="3" id="KW-1003">Cell membrane</keyword>
<evidence type="ECO:0000256" key="6">
    <source>
        <dbReference type="ARBA" id="ARBA00023136"/>
    </source>
</evidence>
<reference evidence="9 10" key="1">
    <citation type="submission" date="2019-12" db="EMBL/GenBank/DDBJ databases">
        <title>Whole genome sequencing of endophytic Actinobacterium Micromonospora sp. MPMI6T.</title>
        <authorList>
            <person name="Evv R."/>
            <person name="Podile A.R."/>
        </authorList>
    </citation>
    <scope>NUCLEOTIDE SEQUENCE [LARGE SCALE GENOMIC DNA]</scope>
    <source>
        <strain evidence="9 10">MPMI6</strain>
    </source>
</reference>
<evidence type="ECO:0000256" key="3">
    <source>
        <dbReference type="ARBA" id="ARBA00022475"/>
    </source>
</evidence>
<gene>
    <name evidence="9" type="ORF">GSF22_03150</name>
</gene>
<sequence>MSTDAVRPGHWGGDVNRDSASSSSVTARDAVAQDPWVGAGLLAVRLAIGSTFLLHGIQNLSGAWTGWDTAKMATYLGDKGFGGGAQFMAWLLAFAEIGAGLAMLLGFFTAIGASLVVITMATSTSLKLSVGFFMPGGFEWELAVLAGGLVLLLAGAGQYSLDHAKLSARTRDRVRKVALAATIVITLVMVVVTWGSPPPKIG</sequence>
<evidence type="ECO:0000256" key="1">
    <source>
        <dbReference type="ARBA" id="ARBA00004651"/>
    </source>
</evidence>